<dbReference type="PANTHER" id="PTHR46060">
    <property type="entry name" value="MARINER MOS1 TRANSPOSASE-LIKE PROTEIN"/>
    <property type="match status" value="1"/>
</dbReference>
<dbReference type="InterPro" id="IPR052709">
    <property type="entry name" value="Transposase-MT_Hybrid"/>
</dbReference>
<proteinExistence type="predicted"/>
<evidence type="ECO:0008006" key="2">
    <source>
        <dbReference type="Google" id="ProtNLM"/>
    </source>
</evidence>
<dbReference type="PANTHER" id="PTHR46060:SF1">
    <property type="entry name" value="MARINER MOS1 TRANSPOSASE-LIKE PROTEIN"/>
    <property type="match status" value="1"/>
</dbReference>
<dbReference type="OrthoDB" id="6614726at2759"/>
<evidence type="ECO:0000313" key="1">
    <source>
        <dbReference type="EMBL" id="MBY69652.1"/>
    </source>
</evidence>
<accession>A0A2S2PXM0</accession>
<name>A0A2S2PXM0_9HEMI</name>
<reference evidence="1" key="1">
    <citation type="submission" date="2018-04" db="EMBL/GenBank/DDBJ databases">
        <title>Transcriptome assembly of Sipha flava.</title>
        <authorList>
            <person name="Scully E.D."/>
            <person name="Geib S.M."/>
            <person name="Palmer N.A."/>
            <person name="Koch K."/>
            <person name="Bradshaw J."/>
            <person name="Heng-Moss T."/>
            <person name="Sarath G."/>
        </authorList>
    </citation>
    <scope>NUCLEOTIDE SEQUENCE</scope>
</reference>
<sequence>MFRSSWLEYVIAGSITNSVSLFSSEHVFYACATTMSERQVPTTVEQRIIIRFLVGEDVKNTDIFVRLQKQFGECLSRAAVFKWAKAFKDGRKTVENEPHDRRPRTSVTPDNIRRVEQLILEDRRINVRDISAEVGISIGSVESIIHEYLQYRKITARWVPKLLNFEQKFTRLEFVAAYRSDTRQRGTIF</sequence>
<gene>
    <name evidence="1" type="ORF">g.69568</name>
</gene>
<organism evidence="1">
    <name type="scientific">Sipha flava</name>
    <name type="common">yellow sugarcane aphid</name>
    <dbReference type="NCBI Taxonomy" id="143950"/>
    <lineage>
        <taxon>Eukaryota</taxon>
        <taxon>Metazoa</taxon>
        <taxon>Ecdysozoa</taxon>
        <taxon>Arthropoda</taxon>
        <taxon>Hexapoda</taxon>
        <taxon>Insecta</taxon>
        <taxon>Pterygota</taxon>
        <taxon>Neoptera</taxon>
        <taxon>Paraneoptera</taxon>
        <taxon>Hemiptera</taxon>
        <taxon>Sternorrhyncha</taxon>
        <taxon>Aphidomorpha</taxon>
        <taxon>Aphidoidea</taxon>
        <taxon>Aphididae</taxon>
        <taxon>Sipha</taxon>
    </lineage>
</organism>
<dbReference type="EMBL" id="GGMS01000449">
    <property type="protein sequence ID" value="MBY69652.1"/>
    <property type="molecule type" value="Transcribed_RNA"/>
</dbReference>
<dbReference type="AlphaFoldDB" id="A0A2S2PXM0"/>
<protein>
    <recommendedName>
        <fullName evidence="2">Mos1 transposase HTH domain-containing protein</fullName>
    </recommendedName>
</protein>